<reference evidence="4" key="1">
    <citation type="submission" date="2011-07" db="EMBL/GenBank/DDBJ databases">
        <title>Divergent evolution of antigenic variation in African trypanosomes.</title>
        <authorList>
            <person name="Jackson A.P."/>
            <person name="Berry A."/>
            <person name="Allison H.C."/>
            <person name="Burton P."/>
            <person name="Anderson J."/>
            <person name="Aslett M."/>
            <person name="Brown R."/>
            <person name="Corton N."/>
            <person name="Harris D."/>
            <person name="Hauser H."/>
            <person name="Gamble J."/>
            <person name="Gilderthorp R."/>
            <person name="McQuillan J."/>
            <person name="Quail M.A."/>
            <person name="Sanders M."/>
            <person name="Van Tonder A."/>
            <person name="Ginger M.L."/>
            <person name="Donelson J.E."/>
            <person name="Field M.C."/>
            <person name="Barry J.D."/>
            <person name="Berriman M."/>
            <person name="Hertz-Fowler C."/>
        </authorList>
    </citation>
    <scope>NUCLEOTIDE SEQUENCE [LARGE SCALE GENOMIC DNA]</scope>
    <source>
        <strain evidence="4">IL3000</strain>
    </source>
</reference>
<feature type="chain" id="PRO_5003390284" evidence="2">
    <location>
        <begin position="22"/>
        <end position="173"/>
    </location>
</feature>
<reference evidence="3 4" key="2">
    <citation type="journal article" date="2012" name="Proc. Natl. Acad. Sci. U.S.A.">
        <title>Antigenic diversity is generated by distinct evolutionary mechanisms in African trypanosome species.</title>
        <authorList>
            <person name="Jackson A.P."/>
            <person name="Berry A."/>
            <person name="Aslett M."/>
            <person name="Allison H.C."/>
            <person name="Burton P."/>
            <person name="Vavrova-Anderson J."/>
            <person name="Brown R."/>
            <person name="Browne H."/>
            <person name="Corton N."/>
            <person name="Hauser H."/>
            <person name="Gamble J."/>
            <person name="Gilderthorp R."/>
            <person name="Marcello L."/>
            <person name="McQuillan J."/>
            <person name="Otto T.D."/>
            <person name="Quail M.A."/>
            <person name="Sanders M.J."/>
            <person name="van Tonder A."/>
            <person name="Ginger M.L."/>
            <person name="Field M.C."/>
            <person name="Barry J.D."/>
            <person name="Hertz-Fowler C."/>
            <person name="Berriman M."/>
        </authorList>
    </citation>
    <scope>NUCLEOTIDE SEQUENCE [LARGE SCALE GENOMIC DNA]</scope>
    <source>
        <strain evidence="3 4">IL3000</strain>
    </source>
</reference>
<feature type="signal peptide" evidence="2">
    <location>
        <begin position="1"/>
        <end position="21"/>
    </location>
</feature>
<comment type="caution">
    <text evidence="3">The sequence shown here is derived from an EMBL/GenBank/DDBJ whole genome shotgun (WGS) entry which is preliminary data.</text>
</comment>
<evidence type="ECO:0000256" key="1">
    <source>
        <dbReference type="SAM" id="MobiDB-lite"/>
    </source>
</evidence>
<dbReference type="VEuPathDB" id="TriTrypDB:TcIL3000_0_11130"/>
<dbReference type="Pfam" id="PF11727">
    <property type="entry name" value="ISG65-75"/>
    <property type="match status" value="1"/>
</dbReference>
<dbReference type="Proteomes" id="UP000000702">
    <property type="component" value="Unassembled WGS sequence"/>
</dbReference>
<keyword evidence="2" id="KW-0732">Signal</keyword>
<evidence type="ECO:0000313" key="4">
    <source>
        <dbReference type="Proteomes" id="UP000000702"/>
    </source>
</evidence>
<accession>F9WFT4</accession>
<feature type="region of interest" description="Disordered" evidence="1">
    <location>
        <begin position="98"/>
        <end position="124"/>
    </location>
</feature>
<feature type="compositionally biased region" description="Polar residues" evidence="1">
    <location>
        <begin position="100"/>
        <end position="118"/>
    </location>
</feature>
<dbReference type="InterPro" id="IPR021057">
    <property type="entry name" value="Trypano_invariant_glycop"/>
</dbReference>
<proteinExistence type="predicted"/>
<protein>
    <submittedName>
        <fullName evidence="3">WGS project CAEQ00000000 data, annotated contig 423</fullName>
    </submittedName>
</protein>
<name>F9WFT4_TRYCI</name>
<evidence type="ECO:0000313" key="3">
    <source>
        <dbReference type="EMBL" id="CCD16162.1"/>
    </source>
</evidence>
<sequence length="173" mass="18688">MLKLGVGIGMMVWVMVMVVVAEGTTGGTGTGSNGVCQLNENAAGLLCAIAKLVEKAKNITERHEEKDVKDALGDVALHKEQLGRHKELLEENLEEARQKGTLTAQQAQQLSPTAAEAQNKNKEVHDQAHEVMKNHTAHHDRTKNATKMALGETLIQANCGTTASFMTVLKCHI</sequence>
<organism evidence="3 4">
    <name type="scientific">Trypanosoma congolense (strain IL3000)</name>
    <dbReference type="NCBI Taxonomy" id="1068625"/>
    <lineage>
        <taxon>Eukaryota</taxon>
        <taxon>Discoba</taxon>
        <taxon>Euglenozoa</taxon>
        <taxon>Kinetoplastea</taxon>
        <taxon>Metakinetoplastina</taxon>
        <taxon>Trypanosomatida</taxon>
        <taxon>Trypanosomatidae</taxon>
        <taxon>Trypanosoma</taxon>
        <taxon>Nannomonas</taxon>
    </lineage>
</organism>
<dbReference type="EMBL" id="CAEQ01002184">
    <property type="protein sequence ID" value="CCD16162.1"/>
    <property type="molecule type" value="Genomic_DNA"/>
</dbReference>
<gene>
    <name evidence="3" type="ORF">TCIL3000_0_11130</name>
</gene>
<dbReference type="AlphaFoldDB" id="F9WFT4"/>
<evidence type="ECO:0000256" key="2">
    <source>
        <dbReference type="SAM" id="SignalP"/>
    </source>
</evidence>
<keyword evidence="4" id="KW-1185">Reference proteome</keyword>